<sequence>MFRSKKVDKENDSPTDDDRRPVCRNGNVYSSTRKDRRSSVAVGFDDTFAKPTAPYHTITQPKQTKGTRSCIGRDEYERYGHSRLIGLKEHNFKVTLNGSNFGKRKFYETKIGNEYTTMKSTNYDEELLDSDDSFVSEDDRRTMRYRNEVVRDLKEEVEYLKYRLRREAEKKLSYKEKLICEQRNVQKILSQRQRMEYDINIYKNLVANLRNERKAQQTKIAKLEAQLKTVTVRNMSHRSFGNATYTTPTSTSNELSSIEETVIDIDGGAGEMLCSASELTLPIQNAFDNIADSADEVKNFRKDDTNASFELARAEAETGIEKIDLDSTLLNETEVEPLTNSNGFTLKSKVSESRPSRQRSLHRSLSDSEIKKERRAVVFKMTNL</sequence>
<keyword evidence="4" id="KW-1185">Reference proteome</keyword>
<dbReference type="Proteomes" id="UP000274131">
    <property type="component" value="Unassembled WGS sequence"/>
</dbReference>
<organism evidence="5">
    <name type="scientific">Enterobius vermicularis</name>
    <name type="common">Human pinworm</name>
    <dbReference type="NCBI Taxonomy" id="51028"/>
    <lineage>
        <taxon>Eukaryota</taxon>
        <taxon>Metazoa</taxon>
        <taxon>Ecdysozoa</taxon>
        <taxon>Nematoda</taxon>
        <taxon>Chromadorea</taxon>
        <taxon>Rhabditida</taxon>
        <taxon>Spirurina</taxon>
        <taxon>Oxyuridomorpha</taxon>
        <taxon>Oxyuroidea</taxon>
        <taxon>Oxyuridae</taxon>
        <taxon>Enterobius</taxon>
    </lineage>
</organism>
<reference evidence="5" key="1">
    <citation type="submission" date="2017-02" db="UniProtKB">
        <authorList>
            <consortium name="WormBaseParasite"/>
        </authorList>
    </citation>
    <scope>IDENTIFICATION</scope>
</reference>
<dbReference type="OrthoDB" id="5821869at2759"/>
<reference evidence="3 4" key="2">
    <citation type="submission" date="2018-10" db="EMBL/GenBank/DDBJ databases">
        <authorList>
            <consortium name="Pathogen Informatics"/>
        </authorList>
    </citation>
    <scope>NUCLEOTIDE SEQUENCE [LARGE SCALE GENOMIC DNA]</scope>
</reference>
<gene>
    <name evidence="3" type="ORF">EVEC_LOCUS11964</name>
</gene>
<evidence type="ECO:0000313" key="3">
    <source>
        <dbReference type="EMBL" id="VDD97213.1"/>
    </source>
</evidence>
<dbReference type="EMBL" id="UXUI01013087">
    <property type="protein sequence ID" value="VDD97213.1"/>
    <property type="molecule type" value="Genomic_DNA"/>
</dbReference>
<evidence type="ECO:0000256" key="1">
    <source>
        <dbReference type="SAM" id="Coils"/>
    </source>
</evidence>
<proteinExistence type="predicted"/>
<feature type="region of interest" description="Disordered" evidence="2">
    <location>
        <begin position="1"/>
        <end position="38"/>
    </location>
</feature>
<name>A0A0N4VP69_ENTVE</name>
<feature type="coiled-coil region" evidence="1">
    <location>
        <begin position="150"/>
        <end position="233"/>
    </location>
</feature>
<protein>
    <submittedName>
        <fullName evidence="3 5">Uncharacterized protein</fullName>
    </submittedName>
</protein>
<evidence type="ECO:0000313" key="4">
    <source>
        <dbReference type="Proteomes" id="UP000274131"/>
    </source>
</evidence>
<feature type="region of interest" description="Disordered" evidence="2">
    <location>
        <begin position="340"/>
        <end position="367"/>
    </location>
</feature>
<dbReference type="WBParaSite" id="EVEC_0001279201-mRNA-1">
    <property type="protein sequence ID" value="EVEC_0001279201-mRNA-1"/>
    <property type="gene ID" value="EVEC_0001279201"/>
</dbReference>
<evidence type="ECO:0000313" key="5">
    <source>
        <dbReference type="WBParaSite" id="EVEC_0001279201-mRNA-1"/>
    </source>
</evidence>
<feature type="compositionally biased region" description="Basic and acidic residues" evidence="2">
    <location>
        <begin position="1"/>
        <end position="21"/>
    </location>
</feature>
<accession>A0A0N4VP69</accession>
<keyword evidence="1" id="KW-0175">Coiled coil</keyword>
<evidence type="ECO:0000256" key="2">
    <source>
        <dbReference type="SAM" id="MobiDB-lite"/>
    </source>
</evidence>
<dbReference type="AlphaFoldDB" id="A0A0N4VP69"/>